<dbReference type="PROSITE" id="PS51365">
    <property type="entry name" value="RENAL_DIPEPTIDASE_2"/>
    <property type="match status" value="1"/>
</dbReference>
<dbReference type="Proteomes" id="UP000070498">
    <property type="component" value="Unassembled WGS sequence"/>
</dbReference>
<sequence>MSGDIPVFDGHNDILLKLYRNRHDDPVDAFIQGRDSFHIDLPKARAGGLFGGLFALYSPSSDNISFDGMKDGRYQIPMPTPMDASGGRPPILAKLAILLRIERESHGAVVRCTSTRDIHAARDRGALAVVVHLEGAEAIDPDLEFLEVLYACGLRSLGPVWSRNNVFGHGVPFHFPGSPDMGPGLTDNGKRLIEACNRMKIVVDLSHITEKGFWDVARLSTAPLVATHSNAHALCPSPRNLTDRQLDAIRDTGGMVGLNFATCFLRSDGEMRSDTPVDLMVEQLDYLIERLGEDHVGLGSDFDGAAIPEAVGSSAGLPVLIDALRTRGHSDALLRKIGSENWLSLLARTID</sequence>
<dbReference type="GO" id="GO:0006508">
    <property type="term" value="P:proteolysis"/>
    <property type="evidence" value="ECO:0007669"/>
    <property type="project" value="InterPro"/>
</dbReference>
<organism evidence="1 2">
    <name type="scientific">Agrobacterium bohemicum</name>
    <dbReference type="NCBI Taxonomy" id="2052828"/>
    <lineage>
        <taxon>Bacteria</taxon>
        <taxon>Pseudomonadati</taxon>
        <taxon>Pseudomonadota</taxon>
        <taxon>Alphaproteobacteria</taxon>
        <taxon>Hyphomicrobiales</taxon>
        <taxon>Rhizobiaceae</taxon>
        <taxon>Rhizobium/Agrobacterium group</taxon>
        <taxon>Agrobacterium</taxon>
    </lineage>
</organism>
<dbReference type="CDD" id="cd01301">
    <property type="entry name" value="rDP_like"/>
    <property type="match status" value="1"/>
</dbReference>
<dbReference type="InterPro" id="IPR000180">
    <property type="entry name" value="Dipep_AS"/>
</dbReference>
<dbReference type="PANTHER" id="PTHR10443">
    <property type="entry name" value="MICROSOMAL DIPEPTIDASE"/>
    <property type="match status" value="1"/>
</dbReference>
<dbReference type="GO" id="GO:0070573">
    <property type="term" value="F:metallodipeptidase activity"/>
    <property type="evidence" value="ECO:0007669"/>
    <property type="project" value="InterPro"/>
</dbReference>
<evidence type="ECO:0000313" key="2">
    <source>
        <dbReference type="Proteomes" id="UP000070498"/>
    </source>
</evidence>
<dbReference type="STRING" id="2052828.ATO67_13910"/>
<dbReference type="RefSeq" id="WP_067650092.1">
    <property type="nucleotide sequence ID" value="NZ_KQ961030.1"/>
</dbReference>
<dbReference type="InterPro" id="IPR032466">
    <property type="entry name" value="Metal_Hydrolase"/>
</dbReference>
<reference evidence="1 2" key="1">
    <citation type="submission" date="2015-11" db="EMBL/GenBank/DDBJ databases">
        <title>Draft genome sequence of Agrobacterium sp. R89-1.</title>
        <authorList>
            <person name="Zahradnik J."/>
            <person name="Kyslikova E."/>
            <person name="Palyzova A."/>
            <person name="Kyslik P."/>
        </authorList>
    </citation>
    <scope>NUCLEOTIDE SEQUENCE [LARGE SCALE GENOMIC DNA]</scope>
    <source>
        <strain evidence="1 2">R89-1</strain>
    </source>
</reference>
<dbReference type="PROSITE" id="PS00869">
    <property type="entry name" value="RENAL_DIPEPTIDASE_1"/>
    <property type="match status" value="1"/>
</dbReference>
<dbReference type="Gene3D" id="3.20.20.140">
    <property type="entry name" value="Metal-dependent hydrolases"/>
    <property type="match status" value="1"/>
</dbReference>
<evidence type="ECO:0000313" key="1">
    <source>
        <dbReference type="EMBL" id="KXG84097.1"/>
    </source>
</evidence>
<gene>
    <name evidence="1" type="ORF">ATO67_13910</name>
</gene>
<dbReference type="EMBL" id="LNUW01000038">
    <property type="protein sequence ID" value="KXG84097.1"/>
    <property type="molecule type" value="Genomic_DNA"/>
</dbReference>
<dbReference type="Pfam" id="PF01244">
    <property type="entry name" value="Peptidase_M19"/>
    <property type="match status" value="1"/>
</dbReference>
<dbReference type="SUPFAM" id="SSF51556">
    <property type="entry name" value="Metallo-dependent hydrolases"/>
    <property type="match status" value="1"/>
</dbReference>
<proteinExistence type="predicted"/>
<keyword evidence="2" id="KW-1185">Reference proteome</keyword>
<dbReference type="InterPro" id="IPR008257">
    <property type="entry name" value="Pept_M19"/>
</dbReference>
<dbReference type="PANTHER" id="PTHR10443:SF12">
    <property type="entry name" value="DIPEPTIDASE"/>
    <property type="match status" value="1"/>
</dbReference>
<name>A0A135NY67_9HYPH</name>
<comment type="caution">
    <text evidence="1">The sequence shown here is derived from an EMBL/GenBank/DDBJ whole genome shotgun (WGS) entry which is preliminary data.</text>
</comment>
<dbReference type="AlphaFoldDB" id="A0A135NY67"/>
<protein>
    <submittedName>
        <fullName evidence="1">Peptidase</fullName>
    </submittedName>
</protein>
<accession>A0A135NY67</accession>